<feature type="compositionally biased region" description="Polar residues" evidence="1">
    <location>
        <begin position="45"/>
        <end position="64"/>
    </location>
</feature>
<reference evidence="2 3" key="1">
    <citation type="submission" date="2014-10" db="EMBL/GenBank/DDBJ databases">
        <title>Draft genome of the hookworm Ancylostoma caninum.</title>
        <authorList>
            <person name="Mitreva M."/>
        </authorList>
    </citation>
    <scope>NUCLEOTIDE SEQUENCE [LARGE SCALE GENOMIC DNA]</scope>
    <source>
        <strain evidence="2 3">Baltimore</strain>
    </source>
</reference>
<sequence>TASCNRNSRRITRVSTVPAKPVEVKRTVAGKPTLVASRSDDGSIDRNSVQSKATPSKTTLSSGVSPFLREEAKTQGESDPTQSQQADVSTEKWLPYPEVKEMSKSAKLRRAMELEQEKRAKIAIGFYQPRSDVDDTLDQVQSLEVERSEKPRFKWLSSLQSSLTKRVK</sequence>
<evidence type="ECO:0000313" key="3">
    <source>
        <dbReference type="Proteomes" id="UP000252519"/>
    </source>
</evidence>
<feature type="non-terminal residue" evidence="2">
    <location>
        <position position="1"/>
    </location>
</feature>
<comment type="caution">
    <text evidence="2">The sequence shown here is derived from an EMBL/GenBank/DDBJ whole genome shotgun (WGS) entry which is preliminary data.</text>
</comment>
<feature type="region of interest" description="Disordered" evidence="1">
    <location>
        <begin position="1"/>
        <end position="91"/>
    </location>
</feature>
<proteinExistence type="predicted"/>
<dbReference type="Proteomes" id="UP000252519">
    <property type="component" value="Unassembled WGS sequence"/>
</dbReference>
<dbReference type="AlphaFoldDB" id="A0A368GT28"/>
<organism evidence="2 3">
    <name type="scientific">Ancylostoma caninum</name>
    <name type="common">Dog hookworm</name>
    <dbReference type="NCBI Taxonomy" id="29170"/>
    <lineage>
        <taxon>Eukaryota</taxon>
        <taxon>Metazoa</taxon>
        <taxon>Ecdysozoa</taxon>
        <taxon>Nematoda</taxon>
        <taxon>Chromadorea</taxon>
        <taxon>Rhabditida</taxon>
        <taxon>Rhabditina</taxon>
        <taxon>Rhabditomorpha</taxon>
        <taxon>Strongyloidea</taxon>
        <taxon>Ancylostomatidae</taxon>
        <taxon>Ancylostomatinae</taxon>
        <taxon>Ancylostoma</taxon>
    </lineage>
</organism>
<dbReference type="EMBL" id="JOJR01000061">
    <property type="protein sequence ID" value="RCN47531.1"/>
    <property type="molecule type" value="Genomic_DNA"/>
</dbReference>
<dbReference type="OrthoDB" id="5877342at2759"/>
<name>A0A368GT28_ANCCA</name>
<accession>A0A368GT28</accession>
<protein>
    <submittedName>
        <fullName evidence="2">Uncharacterized protein</fullName>
    </submittedName>
</protein>
<evidence type="ECO:0000313" key="2">
    <source>
        <dbReference type="EMBL" id="RCN47531.1"/>
    </source>
</evidence>
<keyword evidence="3" id="KW-1185">Reference proteome</keyword>
<gene>
    <name evidence="2" type="ORF">ANCCAN_06433</name>
</gene>
<evidence type="ECO:0000256" key="1">
    <source>
        <dbReference type="SAM" id="MobiDB-lite"/>
    </source>
</evidence>
<feature type="compositionally biased region" description="Polar residues" evidence="1">
    <location>
        <begin position="77"/>
        <end position="88"/>
    </location>
</feature>